<sequence>MPSLPPESRAFRGQSDRQVQSACPARTPQSAFYLSKEAFAALCAKAGEGGERPFAVPCANGQNGAVSERSSGTPGGKLPLSVWATRQNLPGPLAAPKRLFVNSAATCRSPPEFTMFSLRLPRRLPPGVDLGDIPPFSCLCTPRYYAPRNPVEP</sequence>
<gene>
    <name evidence="2" type="ORF">SDC9_30645</name>
</gene>
<dbReference type="EMBL" id="VSSQ01000193">
    <property type="protein sequence ID" value="MPL84680.1"/>
    <property type="molecule type" value="Genomic_DNA"/>
</dbReference>
<accession>A0A644V018</accession>
<comment type="caution">
    <text evidence="2">The sequence shown here is derived from an EMBL/GenBank/DDBJ whole genome shotgun (WGS) entry which is preliminary data.</text>
</comment>
<evidence type="ECO:0000313" key="2">
    <source>
        <dbReference type="EMBL" id="MPL84680.1"/>
    </source>
</evidence>
<protein>
    <submittedName>
        <fullName evidence="2">Uncharacterized protein</fullName>
    </submittedName>
</protein>
<name>A0A644V018_9ZZZZ</name>
<reference evidence="2" key="1">
    <citation type="submission" date="2019-08" db="EMBL/GenBank/DDBJ databases">
        <authorList>
            <person name="Kucharzyk K."/>
            <person name="Murdoch R.W."/>
            <person name="Higgins S."/>
            <person name="Loffler F."/>
        </authorList>
    </citation>
    <scope>NUCLEOTIDE SEQUENCE</scope>
</reference>
<dbReference type="AlphaFoldDB" id="A0A644V018"/>
<organism evidence="2">
    <name type="scientific">bioreactor metagenome</name>
    <dbReference type="NCBI Taxonomy" id="1076179"/>
    <lineage>
        <taxon>unclassified sequences</taxon>
        <taxon>metagenomes</taxon>
        <taxon>ecological metagenomes</taxon>
    </lineage>
</organism>
<proteinExistence type="predicted"/>
<evidence type="ECO:0000256" key="1">
    <source>
        <dbReference type="SAM" id="MobiDB-lite"/>
    </source>
</evidence>
<feature type="region of interest" description="Disordered" evidence="1">
    <location>
        <begin position="1"/>
        <end position="22"/>
    </location>
</feature>